<sequence length="86" mass="10007">MAQISLRVDDEIKHKAEKTLDEIGLSMSTAINIFLKTVVRENRIPFELTADPFYSKYNIEELERRVANIRSGKSTLKEHELIEEDE</sequence>
<name>A0ABV1BWA5_9FIRM</name>
<evidence type="ECO:0000256" key="1">
    <source>
        <dbReference type="ARBA" id="ARBA00010562"/>
    </source>
</evidence>
<dbReference type="NCBIfam" id="TIGR02384">
    <property type="entry name" value="RelB_DinJ"/>
    <property type="match status" value="1"/>
</dbReference>
<keyword evidence="4" id="KW-1185">Reference proteome</keyword>
<dbReference type="Proteomes" id="UP001442364">
    <property type="component" value="Unassembled WGS sequence"/>
</dbReference>
<accession>A0ABV1BWA5</accession>
<dbReference type="Gene3D" id="1.10.1220.10">
    <property type="entry name" value="Met repressor-like"/>
    <property type="match status" value="1"/>
</dbReference>
<protein>
    <submittedName>
        <fullName evidence="3">Type II toxin-antitoxin system RelB/DinJ family antitoxin</fullName>
    </submittedName>
</protein>
<dbReference type="RefSeq" id="WP_022503109.1">
    <property type="nucleotide sequence ID" value="NZ_DAWCMB010000234.1"/>
</dbReference>
<evidence type="ECO:0000313" key="4">
    <source>
        <dbReference type="Proteomes" id="UP001442364"/>
    </source>
</evidence>
<gene>
    <name evidence="3" type="ORF">WMO14_07675</name>
</gene>
<dbReference type="Pfam" id="PF04221">
    <property type="entry name" value="RelB"/>
    <property type="match status" value="1"/>
</dbReference>
<keyword evidence="2" id="KW-1277">Toxin-antitoxin system</keyword>
<evidence type="ECO:0000256" key="2">
    <source>
        <dbReference type="ARBA" id="ARBA00022649"/>
    </source>
</evidence>
<evidence type="ECO:0000313" key="3">
    <source>
        <dbReference type="EMBL" id="MEQ2379758.1"/>
    </source>
</evidence>
<organism evidence="3 4">
    <name type="scientific">[Lactobacillus] rogosae</name>
    <dbReference type="NCBI Taxonomy" id="706562"/>
    <lineage>
        <taxon>Bacteria</taxon>
        <taxon>Bacillati</taxon>
        <taxon>Bacillota</taxon>
        <taxon>Clostridia</taxon>
        <taxon>Lachnospirales</taxon>
        <taxon>Lachnospiraceae</taxon>
        <taxon>Lachnospira</taxon>
    </lineage>
</organism>
<dbReference type="PANTHER" id="PTHR38781:SF1">
    <property type="entry name" value="ANTITOXIN DINJ-RELATED"/>
    <property type="match status" value="1"/>
</dbReference>
<dbReference type="EMBL" id="JBBMER010000004">
    <property type="protein sequence ID" value="MEQ2379758.1"/>
    <property type="molecule type" value="Genomic_DNA"/>
</dbReference>
<comment type="caution">
    <text evidence="3">The sequence shown here is derived from an EMBL/GenBank/DDBJ whole genome shotgun (WGS) entry which is preliminary data.</text>
</comment>
<dbReference type="InterPro" id="IPR013321">
    <property type="entry name" value="Arc_rbn_hlx_hlx"/>
</dbReference>
<comment type="similarity">
    <text evidence="1">Belongs to the RelB/DinJ antitoxin family.</text>
</comment>
<proteinExistence type="inferred from homology"/>
<dbReference type="PANTHER" id="PTHR38781">
    <property type="entry name" value="ANTITOXIN DINJ-RELATED"/>
    <property type="match status" value="1"/>
</dbReference>
<dbReference type="InterPro" id="IPR007337">
    <property type="entry name" value="RelB/DinJ"/>
</dbReference>
<reference evidence="3 4" key="1">
    <citation type="submission" date="2024-03" db="EMBL/GenBank/DDBJ databases">
        <title>Human intestinal bacterial collection.</title>
        <authorList>
            <person name="Pauvert C."/>
            <person name="Hitch T.C.A."/>
            <person name="Clavel T."/>
        </authorList>
    </citation>
    <scope>NUCLEOTIDE SEQUENCE [LARGE SCALE GENOMIC DNA]</scope>
    <source>
        <strain evidence="3 4">CLA-AA-H255</strain>
    </source>
</reference>